<reference evidence="1 2" key="1">
    <citation type="submission" date="2013-01" db="EMBL/GenBank/DDBJ databases">
        <authorList>
            <person name="Harkins D.M."/>
            <person name="Durkin A.S."/>
            <person name="Brinkac L.M."/>
            <person name="Haft D.H."/>
            <person name="Selengut J.D."/>
            <person name="Sanka R."/>
            <person name="DePew J."/>
            <person name="Purushe J."/>
            <person name="Hospenthal D.R."/>
            <person name="Murray C.K."/>
            <person name="Pimentel G."/>
            <person name="Wasfy M."/>
            <person name="Parker T."/>
            <person name="Miller R.S."/>
            <person name="Vinetz J.M."/>
            <person name="Sutton G.G."/>
            <person name="Nierman W.C."/>
            <person name="Fouts D.E."/>
        </authorList>
    </citation>
    <scope>NUCLEOTIDE SEQUENCE [LARGE SCALE GENOMIC DNA]</scope>
    <source>
        <strain evidence="1 2">2006001854</strain>
    </source>
</reference>
<organism evidence="1 2">
    <name type="scientific">Leptospira interrogans str. 2006001854</name>
    <dbReference type="NCBI Taxonomy" id="1001590"/>
    <lineage>
        <taxon>Bacteria</taxon>
        <taxon>Pseudomonadati</taxon>
        <taxon>Spirochaetota</taxon>
        <taxon>Spirochaetia</taxon>
        <taxon>Leptospirales</taxon>
        <taxon>Leptospiraceae</taxon>
        <taxon>Leptospira</taxon>
    </lineage>
</organism>
<evidence type="ECO:0000313" key="1">
    <source>
        <dbReference type="EMBL" id="EMM79226.1"/>
    </source>
</evidence>
<dbReference type="EMBL" id="AFLW02000250">
    <property type="protein sequence ID" value="EMM79226.1"/>
    <property type="molecule type" value="Genomic_DNA"/>
</dbReference>
<accession>M6GJV4</accession>
<sequence>MFWQTWGRGYNLVDRLSWKLRSDGIVLAIISEPKGLSFNVQSSSANESTRFQSPA</sequence>
<feature type="non-terminal residue" evidence="1">
    <location>
        <position position="55"/>
    </location>
</feature>
<evidence type="ECO:0000313" key="2">
    <source>
        <dbReference type="Proteomes" id="UP000012128"/>
    </source>
</evidence>
<proteinExistence type="predicted"/>
<comment type="caution">
    <text evidence="1">The sequence shown here is derived from an EMBL/GenBank/DDBJ whole genome shotgun (WGS) entry which is preliminary data.</text>
</comment>
<protein>
    <submittedName>
        <fullName evidence="1">Uncharacterized protein</fullName>
    </submittedName>
</protein>
<dbReference type="Proteomes" id="UP000012128">
    <property type="component" value="Unassembled WGS sequence"/>
</dbReference>
<name>M6GJV4_LEPIR</name>
<gene>
    <name evidence="1" type="ORF">LEP1GSC037_3489</name>
</gene>
<dbReference type="AlphaFoldDB" id="M6GJV4"/>